<evidence type="ECO:0000256" key="2">
    <source>
        <dbReference type="SAM" id="Phobius"/>
    </source>
</evidence>
<keyword evidence="4" id="KW-1185">Reference proteome</keyword>
<evidence type="ECO:0000313" key="3">
    <source>
        <dbReference type="EMBL" id="WNK18976.1"/>
    </source>
</evidence>
<sequence>MTSPDAAPESSEQRASDEKTQQGGEPRQAGELETRQEAQERKAEDLEKLESLLSRKSSDLTSDEINLRNELLDTYRTDVKKGIERVEVSQFSGPLPPPGVMADYDRIVPGAAERILQMAEREQDFRHRGDERAHEYLKDELRTSSITQRIGQVAGTCIALGALLVACFAFSVGASGYGVAIVFAEIAVLSGIFVLSRRDYAKTESTDSQESE</sequence>
<protein>
    <submittedName>
        <fullName evidence="3">DUF2335 domain-containing protein</fullName>
    </submittedName>
</protein>
<keyword evidence="2" id="KW-0472">Membrane</keyword>
<keyword evidence="2" id="KW-1133">Transmembrane helix</keyword>
<feature type="transmembrane region" description="Helical" evidence="2">
    <location>
        <begin position="177"/>
        <end position="195"/>
    </location>
</feature>
<dbReference type="Proteomes" id="UP001301869">
    <property type="component" value="Chromosome"/>
</dbReference>
<gene>
    <name evidence="3" type="ORF">P1P91_08760</name>
</gene>
<proteinExistence type="predicted"/>
<accession>A0ABY9YVY5</accession>
<name>A0ABY9YVY5_9GAMM</name>
<evidence type="ECO:0000313" key="4">
    <source>
        <dbReference type="Proteomes" id="UP001301869"/>
    </source>
</evidence>
<dbReference type="EMBL" id="CP119391">
    <property type="protein sequence ID" value="WNK18976.1"/>
    <property type="molecule type" value="Genomic_DNA"/>
</dbReference>
<dbReference type="Pfam" id="PF10097">
    <property type="entry name" value="DUF2335"/>
    <property type="match status" value="1"/>
</dbReference>
<feature type="region of interest" description="Disordered" evidence="1">
    <location>
        <begin position="1"/>
        <end position="46"/>
    </location>
</feature>
<feature type="transmembrane region" description="Helical" evidence="2">
    <location>
        <begin position="150"/>
        <end position="171"/>
    </location>
</feature>
<dbReference type="RefSeq" id="WP_311882014.1">
    <property type="nucleotide sequence ID" value="NZ_CP119391.1"/>
</dbReference>
<feature type="compositionally biased region" description="Basic and acidic residues" evidence="1">
    <location>
        <begin position="28"/>
        <end position="46"/>
    </location>
</feature>
<dbReference type="InterPro" id="IPR019284">
    <property type="entry name" value="RP532"/>
</dbReference>
<evidence type="ECO:0000256" key="1">
    <source>
        <dbReference type="SAM" id="MobiDB-lite"/>
    </source>
</evidence>
<reference evidence="3 4" key="1">
    <citation type="submission" date="2023-03" db="EMBL/GenBank/DDBJ databases">
        <title>Halomonas sp. nov., isolated from Korean tranditional fermented seafood 'Jeotgal'.</title>
        <authorList>
            <person name="Kim B."/>
            <person name="Shin N.-R."/>
        </authorList>
    </citation>
    <scope>NUCLEOTIDE SEQUENCE [LARGE SCALE GENOMIC DNA]</scope>
    <source>
        <strain evidence="3 4">SG2L-4</strain>
    </source>
</reference>
<feature type="compositionally biased region" description="Basic and acidic residues" evidence="1">
    <location>
        <begin position="11"/>
        <end position="20"/>
    </location>
</feature>
<organism evidence="3 4">
    <name type="scientific">Halomonas piscis</name>
    <dbReference type="NCBI Taxonomy" id="3031727"/>
    <lineage>
        <taxon>Bacteria</taxon>
        <taxon>Pseudomonadati</taxon>
        <taxon>Pseudomonadota</taxon>
        <taxon>Gammaproteobacteria</taxon>
        <taxon>Oceanospirillales</taxon>
        <taxon>Halomonadaceae</taxon>
        <taxon>Halomonas</taxon>
    </lineage>
</organism>
<keyword evidence="2" id="KW-0812">Transmembrane</keyword>